<dbReference type="InterPro" id="IPR036462">
    <property type="entry name" value="Fumarylacetoacetase_N_sf"/>
</dbReference>
<feature type="binding site" evidence="12">
    <location>
        <position position="140"/>
    </location>
    <ligand>
        <name>substrate</name>
    </ligand>
</feature>
<dbReference type="EMBL" id="JH660647">
    <property type="protein sequence ID" value="EIM24770.1"/>
    <property type="molecule type" value="Genomic_DNA"/>
</dbReference>
<dbReference type="GO" id="GO:0004334">
    <property type="term" value="F:fumarylacetoacetase activity"/>
    <property type="evidence" value="ECO:0007669"/>
    <property type="project" value="UniProtKB-EC"/>
</dbReference>
<keyword evidence="10" id="KW-0585">Phenylalanine catabolism</keyword>
<dbReference type="STRING" id="864069.MicloDRAFT_00054890"/>
<keyword evidence="9" id="KW-0828">Tyrosine catabolism</keyword>
<evidence type="ECO:0000256" key="14">
    <source>
        <dbReference type="SAM" id="MobiDB-lite"/>
    </source>
</evidence>
<feature type="binding site" evidence="13">
    <location>
        <position position="210"/>
    </location>
    <ligand>
        <name>Ca(2+)</name>
        <dbReference type="ChEBI" id="CHEBI:29108"/>
    </ligand>
</feature>
<evidence type="ECO:0000256" key="5">
    <source>
        <dbReference type="ARBA" id="ARBA00022723"/>
    </source>
</evidence>
<dbReference type="Gene3D" id="2.30.30.230">
    <property type="entry name" value="Fumarylacetoacetase, N-terminal domain"/>
    <property type="match status" value="1"/>
</dbReference>
<dbReference type="Pfam" id="PF01557">
    <property type="entry name" value="FAA_hydrolase"/>
    <property type="match status" value="1"/>
</dbReference>
<dbReference type="PATRIC" id="fig|864069.3.peg.5901"/>
<dbReference type="GO" id="GO:0046872">
    <property type="term" value="F:metal ion binding"/>
    <property type="evidence" value="ECO:0007669"/>
    <property type="project" value="UniProtKB-KW"/>
</dbReference>
<feature type="binding site" evidence="13">
    <location>
        <position position="138"/>
    </location>
    <ligand>
        <name>Ca(2+)</name>
        <dbReference type="ChEBI" id="CHEBI:29108"/>
    </ligand>
</feature>
<dbReference type="PANTHER" id="PTHR43069:SF2">
    <property type="entry name" value="FUMARYLACETOACETASE"/>
    <property type="match status" value="1"/>
</dbReference>
<dbReference type="Proteomes" id="UP000003947">
    <property type="component" value="Unassembled WGS sequence"/>
</dbReference>
<evidence type="ECO:0000256" key="6">
    <source>
        <dbReference type="ARBA" id="ARBA00022801"/>
    </source>
</evidence>
<accession>I4YLC8</accession>
<dbReference type="InterPro" id="IPR036663">
    <property type="entry name" value="Fumarylacetoacetase_C_sf"/>
</dbReference>
<dbReference type="Gene3D" id="3.90.850.10">
    <property type="entry name" value="Fumarylacetoacetase-like, C-terminal domain"/>
    <property type="match status" value="1"/>
</dbReference>
<evidence type="ECO:0000259" key="16">
    <source>
        <dbReference type="Pfam" id="PF09298"/>
    </source>
</evidence>
<protein>
    <recommendedName>
        <fullName evidence="4">fumarylacetoacetase</fullName>
        <ecNumber evidence="4">3.7.1.2</ecNumber>
    </recommendedName>
</protein>
<gene>
    <name evidence="17" type="ORF">MicloDRAFT_00054890</name>
</gene>
<evidence type="ECO:0000259" key="15">
    <source>
        <dbReference type="Pfam" id="PF01557"/>
    </source>
</evidence>
<reference evidence="17 18" key="1">
    <citation type="submission" date="2012-02" db="EMBL/GenBank/DDBJ databases">
        <title>Improved High-Quality Draft sequence of Microvirga sp. WSM3557.</title>
        <authorList>
            <consortium name="US DOE Joint Genome Institute"/>
            <person name="Lucas S."/>
            <person name="Han J."/>
            <person name="Lapidus A."/>
            <person name="Cheng J.-F."/>
            <person name="Goodwin L."/>
            <person name="Pitluck S."/>
            <person name="Peters L."/>
            <person name="Zhang X."/>
            <person name="Detter J.C."/>
            <person name="Han C."/>
            <person name="Tapia R."/>
            <person name="Land M."/>
            <person name="Hauser L."/>
            <person name="Kyrpides N."/>
            <person name="Ivanova N."/>
            <person name="Pagani I."/>
            <person name="Brau L."/>
            <person name="Yates R."/>
            <person name="O'Hara G."/>
            <person name="Rui T."/>
            <person name="Howieson J."/>
            <person name="Reeve W."/>
            <person name="Woyke T."/>
        </authorList>
    </citation>
    <scope>NUCLEOTIDE SEQUENCE [LARGE SCALE GENOMIC DNA]</scope>
    <source>
        <strain evidence="17 18">WSM3557</strain>
    </source>
</reference>
<dbReference type="InterPro" id="IPR015377">
    <property type="entry name" value="Fumarylacetoacetase_N"/>
</dbReference>
<evidence type="ECO:0000256" key="3">
    <source>
        <dbReference type="ARBA" id="ARBA00004782"/>
    </source>
</evidence>
<dbReference type="eggNOG" id="COG0179">
    <property type="taxonomic scope" value="Bacteria"/>
</dbReference>
<evidence type="ECO:0000256" key="7">
    <source>
        <dbReference type="ARBA" id="ARBA00022837"/>
    </source>
</evidence>
<comment type="cofactor">
    <cofactor evidence="1 13">
        <name>Ca(2+)</name>
        <dbReference type="ChEBI" id="CHEBI:29108"/>
    </cofactor>
</comment>
<evidence type="ECO:0000256" key="10">
    <source>
        <dbReference type="ARBA" id="ARBA00023232"/>
    </source>
</evidence>
<dbReference type="InterPro" id="IPR011234">
    <property type="entry name" value="Fumarylacetoacetase-like_C"/>
</dbReference>
<evidence type="ECO:0000256" key="13">
    <source>
        <dbReference type="PIRSR" id="PIRSR605959-3"/>
    </source>
</evidence>
<feature type="binding site" evidence="13">
    <location>
        <position position="244"/>
    </location>
    <ligand>
        <name>Mg(2+)</name>
        <dbReference type="ChEBI" id="CHEBI:18420"/>
    </ligand>
</feature>
<keyword evidence="5 13" id="KW-0479">Metal-binding</keyword>
<keyword evidence="18" id="KW-1185">Reference proteome</keyword>
<dbReference type="AlphaFoldDB" id="I4YLC8"/>
<dbReference type="InterPro" id="IPR005959">
    <property type="entry name" value="Fumarylacetoacetase"/>
</dbReference>
<evidence type="ECO:0000256" key="2">
    <source>
        <dbReference type="ARBA" id="ARBA00001946"/>
    </source>
</evidence>
<feature type="binding site" evidence="13">
    <location>
        <position position="264"/>
    </location>
    <ligand>
        <name>Mg(2+)</name>
        <dbReference type="ChEBI" id="CHEBI:18420"/>
    </ligand>
</feature>
<comment type="cofactor">
    <cofactor evidence="2 13">
        <name>Mg(2+)</name>
        <dbReference type="ChEBI" id="CHEBI:18420"/>
    </cofactor>
</comment>
<dbReference type="Pfam" id="PF09298">
    <property type="entry name" value="FAA_hydrolase_N"/>
    <property type="match status" value="1"/>
</dbReference>
<evidence type="ECO:0000256" key="11">
    <source>
        <dbReference type="PIRSR" id="PIRSR605959-1"/>
    </source>
</evidence>
<dbReference type="PANTHER" id="PTHR43069">
    <property type="entry name" value="FUMARYLACETOACETASE"/>
    <property type="match status" value="1"/>
</dbReference>
<dbReference type="HOGENOM" id="CLU_026207_2_0_5"/>
<dbReference type="EC" id="3.7.1.2" evidence="4"/>
<feature type="domain" description="Fumarylacetoacetase-like C-terminal" evidence="15">
    <location>
        <begin position="144"/>
        <end position="432"/>
    </location>
</feature>
<evidence type="ECO:0000313" key="18">
    <source>
        <dbReference type="Proteomes" id="UP000003947"/>
    </source>
</evidence>
<feature type="binding site" evidence="12">
    <location>
        <position position="255"/>
    </location>
    <ligand>
        <name>substrate</name>
    </ligand>
</feature>
<feature type="region of interest" description="Disordered" evidence="14">
    <location>
        <begin position="179"/>
        <end position="199"/>
    </location>
</feature>
<organism evidence="17 18">
    <name type="scientific">Microvirga lotononidis</name>
    <dbReference type="NCBI Taxonomy" id="864069"/>
    <lineage>
        <taxon>Bacteria</taxon>
        <taxon>Pseudomonadati</taxon>
        <taxon>Pseudomonadota</taxon>
        <taxon>Alphaproteobacteria</taxon>
        <taxon>Hyphomicrobiales</taxon>
        <taxon>Methylobacteriaceae</taxon>
        <taxon>Microvirga</taxon>
    </lineage>
</organism>
<dbReference type="UniPathway" id="UPA00139">
    <property type="reaction ID" value="UER00341"/>
</dbReference>
<evidence type="ECO:0000256" key="9">
    <source>
        <dbReference type="ARBA" id="ARBA00022878"/>
    </source>
</evidence>
<dbReference type="GO" id="GO:0006572">
    <property type="term" value="P:L-tyrosine catabolic process"/>
    <property type="evidence" value="ECO:0007669"/>
    <property type="project" value="UniProtKB-KW"/>
</dbReference>
<feature type="binding site" evidence="12">
    <location>
        <position position="251"/>
    </location>
    <ligand>
        <name>substrate</name>
    </ligand>
</feature>
<comment type="pathway">
    <text evidence="3">Amino-acid degradation; L-phenylalanine degradation; acetoacetate and fumarate from L-phenylalanine: step 6/6.</text>
</comment>
<feature type="binding site" evidence="12">
    <location>
        <position position="371"/>
    </location>
    <ligand>
        <name>substrate</name>
    </ligand>
</feature>
<evidence type="ECO:0000256" key="4">
    <source>
        <dbReference type="ARBA" id="ARBA00012094"/>
    </source>
</evidence>
<feature type="binding site" evidence="13">
    <location>
        <position position="268"/>
    </location>
    <ligand>
        <name>Mg(2+)</name>
        <dbReference type="ChEBI" id="CHEBI:18420"/>
    </ligand>
</feature>
<keyword evidence="8 13" id="KW-0460">Magnesium</keyword>
<dbReference type="SUPFAM" id="SSF56529">
    <property type="entry name" value="FAH"/>
    <property type="match status" value="1"/>
</dbReference>
<dbReference type="NCBIfam" id="TIGR01266">
    <property type="entry name" value="fum_ac_acetase"/>
    <property type="match status" value="1"/>
</dbReference>
<feature type="domain" description="Fumarylacetoacetase N-terminal" evidence="16">
    <location>
        <begin position="31"/>
        <end position="130"/>
    </location>
</feature>
<dbReference type="SUPFAM" id="SSF63433">
    <property type="entry name" value="Fumarylacetoacetate hydrolase, FAH, N-terminal domain"/>
    <property type="match status" value="1"/>
</dbReference>
<feature type="binding site" evidence="13">
    <location>
        <position position="212"/>
    </location>
    <ligand>
        <name>Ca(2+)</name>
        <dbReference type="ChEBI" id="CHEBI:29108"/>
    </ligand>
</feature>
<feature type="active site" description="Proton acceptor" evidence="11">
    <location>
        <position position="145"/>
    </location>
</feature>
<evidence type="ECO:0000313" key="17">
    <source>
        <dbReference type="EMBL" id="EIM24770.1"/>
    </source>
</evidence>
<evidence type="ECO:0000256" key="1">
    <source>
        <dbReference type="ARBA" id="ARBA00001913"/>
    </source>
</evidence>
<proteinExistence type="predicted"/>
<name>I4YLC8_9HYPH</name>
<sequence length="438" mass="46672">MGTMTVLDHTHDPKRQSFVPSANGHPDFPIQNLPLGVFSPGDGAPRGGVAIGDRILDLTEALAAGLFTGAAAKAAEAASGSALNAFLALGAGARQALRLRLSDLLAQGSPEQSKVETCLHDAADCTSHLPARIGDYTDFYVGIHHATNIGKQFRPDNPLLPNYKYVPIGYHGRVSSIRPSGVPVRRPRGQAKPADAAVPGFGPSQRLDYELELGVWVGPGNDLGTPIGIAEASGHVGGYCLLNDWSSRDIQAWEYQPLGPFLSKSFGSTISTWIVTPEAMAPFRIAQPKRPEGDPAPLPYLLDEADQREGAFDLELEVLLLTPGLRDKGLKPHRLAVSNARHMYWTVAQMIAHHTSNGCNLQPGDLLGTGTLSGPDRESCGSILETTLGGKNPVVLASGEERRFLEDGDEVILRARGRREGCAPIGFGECRAVILPAL</sequence>
<keyword evidence="7 13" id="KW-0106">Calcium</keyword>
<evidence type="ECO:0000256" key="12">
    <source>
        <dbReference type="PIRSR" id="PIRSR605959-2"/>
    </source>
</evidence>
<keyword evidence="6" id="KW-0378">Hydrolase</keyword>
<feature type="binding site" evidence="12">
    <location>
        <position position="154"/>
    </location>
    <ligand>
        <name>substrate</name>
    </ligand>
</feature>
<evidence type="ECO:0000256" key="8">
    <source>
        <dbReference type="ARBA" id="ARBA00022842"/>
    </source>
</evidence>
<dbReference type="GO" id="GO:0006559">
    <property type="term" value="P:L-phenylalanine catabolic process"/>
    <property type="evidence" value="ECO:0007669"/>
    <property type="project" value="UniProtKB-UniPathway"/>
</dbReference>
<feature type="binding site" evidence="13">
    <location>
        <position position="244"/>
    </location>
    <ligand>
        <name>Ca(2+)</name>
        <dbReference type="ChEBI" id="CHEBI:29108"/>
    </ligand>
</feature>
<dbReference type="GO" id="GO:1902000">
    <property type="term" value="P:homogentisate catabolic process"/>
    <property type="evidence" value="ECO:0007669"/>
    <property type="project" value="TreeGrafter"/>
</dbReference>